<accession>E7GC54</accession>
<keyword evidence="2" id="KW-1185">Reference proteome</keyword>
<sequence>MEYKIQLRNPNTREKTTLTAYTEEMALNMIEQSIKDGWRIKNTDDVKKLIDQLFEKRKRQAIDSTVLDVIRKIRKVNHTAMINISLNGVVVMEGNSHRIMGVMSANLKELTDENYTVVYHQYDNNYFININYEGGI</sequence>
<organism evidence="1 2">
    <name type="scientific">Coprobacillus cateniformis</name>
    <dbReference type="NCBI Taxonomy" id="100884"/>
    <lineage>
        <taxon>Bacteria</taxon>
        <taxon>Bacillati</taxon>
        <taxon>Bacillota</taxon>
        <taxon>Erysipelotrichia</taxon>
        <taxon>Erysipelotrichales</taxon>
        <taxon>Coprobacillaceae</taxon>
        <taxon>Coprobacillus</taxon>
    </lineage>
</organism>
<dbReference type="HOGENOM" id="CLU_1871915_0_0_9"/>
<dbReference type="GeneID" id="78231617"/>
<dbReference type="RefSeq" id="WP_008789435.1">
    <property type="nucleotide sequence ID" value="NZ_AKCB01000005.1"/>
</dbReference>
<dbReference type="Proteomes" id="UP000003157">
    <property type="component" value="Unassembled WGS sequence"/>
</dbReference>
<comment type="caution">
    <text evidence="1">The sequence shown here is derived from an EMBL/GenBank/DDBJ whole genome shotgun (WGS) entry which is preliminary data.</text>
</comment>
<evidence type="ECO:0000313" key="1">
    <source>
        <dbReference type="EMBL" id="EFW04402.1"/>
    </source>
</evidence>
<protein>
    <submittedName>
        <fullName evidence="1">Uncharacterized protein</fullName>
    </submittedName>
</protein>
<proteinExistence type="predicted"/>
<gene>
    <name evidence="1" type="ORF">HMPREF9488_02345</name>
</gene>
<dbReference type="EMBL" id="ADKX01000038">
    <property type="protein sequence ID" value="EFW04402.1"/>
    <property type="molecule type" value="Genomic_DNA"/>
</dbReference>
<reference evidence="1 2" key="1">
    <citation type="submission" date="2010-12" db="EMBL/GenBank/DDBJ databases">
        <title>The Genome Sequence of Coprobacillus sp. strain 29_1.</title>
        <authorList>
            <consortium name="The Broad Institute Genome Sequencing Platform"/>
            <person name="Earl A."/>
            <person name="Ward D."/>
            <person name="Feldgarden M."/>
            <person name="Gevers D."/>
            <person name="Daigneault M."/>
            <person name="Sibley C.D."/>
            <person name="White A."/>
            <person name="Strauss J."/>
            <person name="Allen-Vercoe E."/>
            <person name="Young S.K."/>
            <person name="Zeng Q."/>
            <person name="Gargeya S."/>
            <person name="Fitzgerald M."/>
            <person name="Haas B."/>
            <person name="Abouelleil A."/>
            <person name="Alvarado L."/>
            <person name="Arachchi H.M."/>
            <person name="Berlin A."/>
            <person name="Brown A."/>
            <person name="Chapman S.B."/>
            <person name="Chen Z."/>
            <person name="Dunbar C."/>
            <person name="Freedman E."/>
            <person name="Gearin G."/>
            <person name="Gellesch M."/>
            <person name="Goldberg J."/>
            <person name="Griggs A."/>
            <person name="Gujja S."/>
            <person name="Heilman E."/>
            <person name="Heiman D."/>
            <person name="Howarth C."/>
            <person name="Larson L."/>
            <person name="Lui A."/>
            <person name="MacDonald P.J.P."/>
            <person name="Mehta T."/>
            <person name="Montmayeur A."/>
            <person name="Murphy C."/>
            <person name="Neiman D."/>
            <person name="Pearson M."/>
            <person name="Priest M."/>
            <person name="Roberts A."/>
            <person name="Saif S."/>
            <person name="Shea T."/>
            <person name="Shenoy N."/>
            <person name="Sisk P."/>
            <person name="Stolte C."/>
            <person name="Sykes S."/>
            <person name="White J."/>
            <person name="Yandava C."/>
            <person name="Nusbaum C."/>
            <person name="Birren B."/>
        </authorList>
    </citation>
    <scope>NUCLEOTIDE SEQUENCE [LARGE SCALE GENOMIC DNA]</scope>
    <source>
        <strain evidence="1 2">29_1</strain>
    </source>
</reference>
<dbReference type="STRING" id="100884.GCA_000269565_03884"/>
<name>E7GC54_9FIRM</name>
<dbReference type="AlphaFoldDB" id="E7GC54"/>
<evidence type="ECO:0000313" key="2">
    <source>
        <dbReference type="Proteomes" id="UP000003157"/>
    </source>
</evidence>